<proteinExistence type="predicted"/>
<dbReference type="Pfam" id="PF06949">
    <property type="entry name" value="DUF1292"/>
    <property type="match status" value="1"/>
</dbReference>
<sequence length="89" mass="10320">MEKIEVGEVFTIADENDQEQEVEVLGVMEVEGTEYIAVGFVEELQEETEEDLNVFFFRVEEDGEFSYIESDDEFDKVSTAFDAVFEEQQ</sequence>
<dbReference type="InterPro" id="IPR009711">
    <property type="entry name" value="UPF0473"/>
</dbReference>
<evidence type="ECO:0000313" key="1">
    <source>
        <dbReference type="EMBL" id="GGE57292.1"/>
    </source>
</evidence>
<dbReference type="AlphaFoldDB" id="A0A917AJD4"/>
<accession>A0A917AJD4</accession>
<reference evidence="1" key="1">
    <citation type="journal article" date="2014" name="Int. J. Syst. Evol. Microbiol.">
        <title>Complete genome sequence of Corynebacterium casei LMG S-19264T (=DSM 44701T), isolated from a smear-ripened cheese.</title>
        <authorList>
            <consortium name="US DOE Joint Genome Institute (JGI-PGF)"/>
            <person name="Walter F."/>
            <person name="Albersmeier A."/>
            <person name="Kalinowski J."/>
            <person name="Ruckert C."/>
        </authorList>
    </citation>
    <scope>NUCLEOTIDE SEQUENCE</scope>
    <source>
        <strain evidence="1">CGMCC 1.12698</strain>
    </source>
</reference>
<dbReference type="EMBL" id="BMFK01000001">
    <property type="protein sequence ID" value="GGE57292.1"/>
    <property type="molecule type" value="Genomic_DNA"/>
</dbReference>
<gene>
    <name evidence="1" type="ORF">GCM10007140_04560</name>
</gene>
<dbReference type="RefSeq" id="WP_188386829.1">
    <property type="nucleotide sequence ID" value="NZ_BMFK01000001.1"/>
</dbReference>
<organism evidence="1 2">
    <name type="scientific">Priestia taiwanensis</name>
    <dbReference type="NCBI Taxonomy" id="1347902"/>
    <lineage>
        <taxon>Bacteria</taxon>
        <taxon>Bacillati</taxon>
        <taxon>Bacillota</taxon>
        <taxon>Bacilli</taxon>
        <taxon>Bacillales</taxon>
        <taxon>Bacillaceae</taxon>
        <taxon>Priestia</taxon>
    </lineage>
</organism>
<keyword evidence="2" id="KW-1185">Reference proteome</keyword>
<reference evidence="1" key="2">
    <citation type="submission" date="2020-09" db="EMBL/GenBank/DDBJ databases">
        <authorList>
            <person name="Sun Q."/>
            <person name="Zhou Y."/>
        </authorList>
    </citation>
    <scope>NUCLEOTIDE SEQUENCE</scope>
    <source>
        <strain evidence="1">CGMCC 1.12698</strain>
    </source>
</reference>
<protein>
    <submittedName>
        <fullName evidence="1">DUF1292 domain-containing protein</fullName>
    </submittedName>
</protein>
<name>A0A917AJD4_9BACI</name>
<dbReference type="Proteomes" id="UP000605259">
    <property type="component" value="Unassembled WGS sequence"/>
</dbReference>
<comment type="caution">
    <text evidence="1">The sequence shown here is derived from an EMBL/GenBank/DDBJ whole genome shotgun (WGS) entry which is preliminary data.</text>
</comment>
<evidence type="ECO:0000313" key="2">
    <source>
        <dbReference type="Proteomes" id="UP000605259"/>
    </source>
</evidence>